<evidence type="ECO:0000313" key="3">
    <source>
        <dbReference type="Proteomes" id="UP000837857"/>
    </source>
</evidence>
<proteinExistence type="predicted"/>
<feature type="region of interest" description="Disordered" evidence="1">
    <location>
        <begin position="66"/>
        <end position="91"/>
    </location>
</feature>
<gene>
    <name evidence="2" type="ORF">IPOD504_LOCUS10550</name>
</gene>
<organism evidence="2 3">
    <name type="scientific">Iphiclides podalirius</name>
    <name type="common">scarce swallowtail</name>
    <dbReference type="NCBI Taxonomy" id="110791"/>
    <lineage>
        <taxon>Eukaryota</taxon>
        <taxon>Metazoa</taxon>
        <taxon>Ecdysozoa</taxon>
        <taxon>Arthropoda</taxon>
        <taxon>Hexapoda</taxon>
        <taxon>Insecta</taxon>
        <taxon>Pterygota</taxon>
        <taxon>Neoptera</taxon>
        <taxon>Endopterygota</taxon>
        <taxon>Lepidoptera</taxon>
        <taxon>Glossata</taxon>
        <taxon>Ditrysia</taxon>
        <taxon>Papilionoidea</taxon>
        <taxon>Papilionidae</taxon>
        <taxon>Papilioninae</taxon>
        <taxon>Iphiclides</taxon>
    </lineage>
</organism>
<protein>
    <submittedName>
        <fullName evidence="2">Uncharacterized protein</fullName>
    </submittedName>
</protein>
<keyword evidence="3" id="KW-1185">Reference proteome</keyword>
<accession>A0ABN8ILC7</accession>
<feature type="non-terminal residue" evidence="2">
    <location>
        <position position="1"/>
    </location>
</feature>
<name>A0ABN8ILC7_9NEOP</name>
<evidence type="ECO:0000313" key="2">
    <source>
        <dbReference type="EMBL" id="CAH2058340.1"/>
    </source>
</evidence>
<dbReference type="EMBL" id="OW152837">
    <property type="protein sequence ID" value="CAH2058340.1"/>
    <property type="molecule type" value="Genomic_DNA"/>
</dbReference>
<reference evidence="2" key="1">
    <citation type="submission" date="2022-03" db="EMBL/GenBank/DDBJ databases">
        <authorList>
            <person name="Martin H S."/>
        </authorList>
    </citation>
    <scope>NUCLEOTIDE SEQUENCE</scope>
</reference>
<sequence>MFENVANELEGLCDPTKVGGGSPRMCRSRRAIGIYINIDISIHLSPVAGRLIFVYVSQSQGGGYATVGRAPRGPLASSAAPPEPPAPESAEQQLRYENDRLKLALAQRWVHAVVGPRSSLGCCTNEHESTLW</sequence>
<evidence type="ECO:0000256" key="1">
    <source>
        <dbReference type="SAM" id="MobiDB-lite"/>
    </source>
</evidence>
<dbReference type="Proteomes" id="UP000837857">
    <property type="component" value="Chromosome 25"/>
</dbReference>